<sequence>MAILSKIRERSMFLILVIGLALFAFVLDPSTIGDFFNSSKVNEIGEVNGESISRVEFAEALDAYKTQTRNRVPEMQAAKTVWENLLRQKIYKAQLEEAGITVGDADIFNAICENPSIQSDQRFQTAGVFDRAKLKEFLVTIKETNGEEWRLWQNFMTSIQNGLEKTTYDNLVAAGLGASLKEGETQYMNNNAKITAKYVQIPYATIADSLVVLTKGDVRNYIEKHSNQFQVEESRDLEVVRFDIVPTKEDEDAIKADLAKLLEDSTVNNTPIKGLKNTTDYAEFFEENESDISLDDNVKYKVQVPQVVADDIFNGKEGDVFGPYKDGEYFKISKITKVTQLPDSAQARHILIPFMGASSADATVTQTEEEAKKTADSLLTVVKESPAKFADLAKEMSSDKGSSEKGGFYDWFPYGQMVPAFRDFVFESKEGDMGVVKTPFGFHVIKVEGQKNFQPVVKLATFGRKIEASEATENTIFQKAETFAQELANGKSFADAVKENELNATSAVGIKALDEMVPSVGNEREMVTWAFGKDLGIGDFKRFDINGGYAVAVLKAKTAKGLMPVEKATAQVRSILVKEKKAALIADKMNGANLQDIASANSQTVRTASDVNLQSPALPGIGNEPKVVGAMLFSKENELKNKIAGDLGVYAFIVEKKEQPAALPNYDTFRKRIAGERKAKTFQLYEAVKKASDVEDRLSSFYGIE</sequence>
<keyword evidence="5" id="KW-1133">Transmembrane helix</keyword>
<keyword evidence="4" id="KW-0812">Transmembrane</keyword>
<evidence type="ECO:0000256" key="6">
    <source>
        <dbReference type="ARBA" id="ARBA00023136"/>
    </source>
</evidence>
<accession>A0ABP1F1B2</accession>
<dbReference type="Proteomes" id="UP001497527">
    <property type="component" value="Unassembled WGS sequence"/>
</dbReference>
<evidence type="ECO:0000256" key="8">
    <source>
        <dbReference type="ARBA" id="ARBA00038408"/>
    </source>
</evidence>
<dbReference type="SUPFAM" id="SSF109998">
    <property type="entry name" value="Triger factor/SurA peptide-binding domain-like"/>
    <property type="match status" value="1"/>
</dbReference>
<dbReference type="Pfam" id="PF13616">
    <property type="entry name" value="Rotamase_3"/>
    <property type="match status" value="1"/>
</dbReference>
<organism evidence="13 14">
    <name type="scientific">Tenacibaculum polynesiense</name>
    <dbReference type="NCBI Taxonomy" id="3137857"/>
    <lineage>
        <taxon>Bacteria</taxon>
        <taxon>Pseudomonadati</taxon>
        <taxon>Bacteroidota</taxon>
        <taxon>Flavobacteriia</taxon>
        <taxon>Flavobacteriales</taxon>
        <taxon>Flavobacteriaceae</taxon>
        <taxon>Tenacibaculum</taxon>
    </lineage>
</organism>
<dbReference type="RefSeq" id="WP_348717717.1">
    <property type="nucleotide sequence ID" value="NZ_CAXJIO010000013.1"/>
</dbReference>
<evidence type="ECO:0000256" key="5">
    <source>
        <dbReference type="ARBA" id="ARBA00022989"/>
    </source>
</evidence>
<keyword evidence="14" id="KW-1185">Reference proteome</keyword>
<dbReference type="InterPro" id="IPR046357">
    <property type="entry name" value="PPIase_dom_sf"/>
</dbReference>
<evidence type="ECO:0000256" key="3">
    <source>
        <dbReference type="ARBA" id="ARBA00022519"/>
    </source>
</evidence>
<proteinExistence type="inferred from homology"/>
<evidence type="ECO:0000256" key="10">
    <source>
        <dbReference type="ARBA" id="ARBA00042775"/>
    </source>
</evidence>
<reference evidence="13 14" key="1">
    <citation type="submission" date="2024-05" db="EMBL/GenBank/DDBJ databases">
        <authorList>
            <person name="Duchaud E."/>
        </authorList>
    </citation>
    <scope>NUCLEOTIDE SEQUENCE [LARGE SCALE GENOMIC DNA]</scope>
    <source>
        <strain evidence="13">Ena-SAMPLE-TAB-13-05-2024-13:56:06:370-140308</strain>
    </source>
</reference>
<dbReference type="GO" id="GO:0003755">
    <property type="term" value="F:peptidyl-prolyl cis-trans isomerase activity"/>
    <property type="evidence" value="ECO:0007669"/>
    <property type="project" value="UniProtKB-EC"/>
</dbReference>
<protein>
    <recommendedName>
        <fullName evidence="9">Periplasmic chaperone PpiD</fullName>
    </recommendedName>
    <alternativeName>
        <fullName evidence="10">Periplasmic folding chaperone</fullName>
    </alternativeName>
</protein>
<dbReference type="PANTHER" id="PTHR47529">
    <property type="entry name" value="PEPTIDYL-PROLYL CIS-TRANS ISOMERASE D"/>
    <property type="match status" value="1"/>
</dbReference>
<dbReference type="SUPFAM" id="SSF54534">
    <property type="entry name" value="FKBP-like"/>
    <property type="match status" value="1"/>
</dbReference>
<comment type="subcellular location">
    <subcellularLocation>
        <location evidence="1">Cell inner membrane</location>
        <topology evidence="1">Single-pass type II membrane protein</topology>
        <orientation evidence="1">Periplasmic side</orientation>
    </subcellularLocation>
</comment>
<keyword evidence="6" id="KW-0472">Membrane</keyword>
<comment type="caution">
    <text evidence="13">The sequence shown here is derived from an EMBL/GenBank/DDBJ whole genome shotgun (WGS) entry which is preliminary data.</text>
</comment>
<dbReference type="Pfam" id="PF13623">
    <property type="entry name" value="SurA_N_2"/>
    <property type="match status" value="1"/>
</dbReference>
<keyword evidence="7" id="KW-0143">Chaperone</keyword>
<comment type="similarity">
    <text evidence="8">Belongs to the PpiD chaperone family.</text>
</comment>
<keyword evidence="11 13" id="KW-0413">Isomerase</keyword>
<evidence type="ECO:0000256" key="2">
    <source>
        <dbReference type="ARBA" id="ARBA00022475"/>
    </source>
</evidence>
<dbReference type="InterPro" id="IPR027304">
    <property type="entry name" value="Trigger_fact/SurA_dom_sf"/>
</dbReference>
<keyword evidence="11" id="KW-0697">Rotamase</keyword>
<dbReference type="Gene3D" id="3.10.50.40">
    <property type="match status" value="1"/>
</dbReference>
<dbReference type="EMBL" id="CAXJIO010000013">
    <property type="protein sequence ID" value="CAL2103511.1"/>
    <property type="molecule type" value="Genomic_DNA"/>
</dbReference>
<evidence type="ECO:0000256" key="4">
    <source>
        <dbReference type="ARBA" id="ARBA00022692"/>
    </source>
</evidence>
<evidence type="ECO:0000313" key="13">
    <source>
        <dbReference type="EMBL" id="CAL2103511.1"/>
    </source>
</evidence>
<keyword evidence="2" id="KW-1003">Cell membrane</keyword>
<evidence type="ECO:0000256" key="1">
    <source>
        <dbReference type="ARBA" id="ARBA00004382"/>
    </source>
</evidence>
<gene>
    <name evidence="13" type="ORF">T190423A01A_40104</name>
</gene>
<name>A0ABP1F1B2_9FLAO</name>
<evidence type="ECO:0000259" key="12">
    <source>
        <dbReference type="PROSITE" id="PS50198"/>
    </source>
</evidence>
<evidence type="ECO:0000313" key="14">
    <source>
        <dbReference type="Proteomes" id="UP001497527"/>
    </source>
</evidence>
<dbReference type="PROSITE" id="PS50198">
    <property type="entry name" value="PPIC_PPIASE_2"/>
    <property type="match status" value="1"/>
</dbReference>
<dbReference type="InterPro" id="IPR000297">
    <property type="entry name" value="PPIase_PpiC"/>
</dbReference>
<evidence type="ECO:0000256" key="9">
    <source>
        <dbReference type="ARBA" id="ARBA00040743"/>
    </source>
</evidence>
<evidence type="ECO:0000256" key="7">
    <source>
        <dbReference type="ARBA" id="ARBA00023186"/>
    </source>
</evidence>
<feature type="domain" description="PpiC" evidence="12">
    <location>
        <begin position="342"/>
        <end position="449"/>
    </location>
</feature>
<keyword evidence="3" id="KW-0997">Cell inner membrane</keyword>
<evidence type="ECO:0000256" key="11">
    <source>
        <dbReference type="PROSITE-ProRule" id="PRU00278"/>
    </source>
</evidence>
<dbReference type="PANTHER" id="PTHR47529:SF1">
    <property type="entry name" value="PERIPLASMIC CHAPERONE PPID"/>
    <property type="match status" value="1"/>
</dbReference>
<dbReference type="InterPro" id="IPR052029">
    <property type="entry name" value="PpiD_chaperone"/>
</dbReference>